<name>J9FM08_9ZZZZ</name>
<sequence length="206" mass="22995">MAYSIVILHGFDKYGCPMLTYRVRTLFFTKEMIEKKVAETILEKPLTVFVGNTSYEVAPPSVGTLIMVSEAVSRLPHTKLDADNVLEECLSVGRDCTELGEIAAILILGAKKCRQSVGRRLVSGGRYFYGLIDTRRWKETNAVEELTREVLENCSPRQIFDIITRILGTLELSDFFALTTFLSGVNLLRPTKVEKEAIASGHSSQV</sequence>
<organism evidence="1">
    <name type="scientific">gut metagenome</name>
    <dbReference type="NCBI Taxonomy" id="749906"/>
    <lineage>
        <taxon>unclassified sequences</taxon>
        <taxon>metagenomes</taxon>
        <taxon>organismal metagenomes</taxon>
    </lineage>
</organism>
<accession>J9FM08</accession>
<proteinExistence type="predicted"/>
<reference evidence="1" key="1">
    <citation type="journal article" date="2012" name="PLoS ONE">
        <title>Gene sets for utilization of primary and secondary nutrition supplies in the distal gut of endangered iberian lynx.</title>
        <authorList>
            <person name="Alcaide M."/>
            <person name="Messina E."/>
            <person name="Richter M."/>
            <person name="Bargiela R."/>
            <person name="Peplies J."/>
            <person name="Huws S.A."/>
            <person name="Newbold C.J."/>
            <person name="Golyshin P.N."/>
            <person name="Simon M.A."/>
            <person name="Lopez G."/>
            <person name="Yakimov M.M."/>
            <person name="Ferrer M."/>
        </authorList>
    </citation>
    <scope>NUCLEOTIDE SEQUENCE</scope>
</reference>
<dbReference type="EMBL" id="AMCI01005529">
    <property type="protein sequence ID" value="EJW95951.1"/>
    <property type="molecule type" value="Genomic_DNA"/>
</dbReference>
<dbReference type="AlphaFoldDB" id="J9FM08"/>
<protein>
    <submittedName>
        <fullName evidence="1">Uncharacterized protein</fullName>
    </submittedName>
</protein>
<comment type="caution">
    <text evidence="1">The sequence shown here is derived from an EMBL/GenBank/DDBJ whole genome shotgun (WGS) entry which is preliminary data.</text>
</comment>
<evidence type="ECO:0000313" key="1">
    <source>
        <dbReference type="EMBL" id="EJW95951.1"/>
    </source>
</evidence>
<gene>
    <name evidence="1" type="ORF">EVA_15937</name>
</gene>